<dbReference type="Gene3D" id="3.10.350.10">
    <property type="entry name" value="LysM domain"/>
    <property type="match status" value="2"/>
</dbReference>
<organism evidence="4 5">
    <name type="scientific">Mesoflavibacter profundi</name>
    <dbReference type="NCBI Taxonomy" id="2708110"/>
    <lineage>
        <taxon>Bacteria</taxon>
        <taxon>Pseudomonadati</taxon>
        <taxon>Bacteroidota</taxon>
        <taxon>Flavobacteriia</taxon>
        <taxon>Flavobacteriales</taxon>
        <taxon>Flavobacteriaceae</taxon>
        <taxon>Mesoflavibacter</taxon>
    </lineage>
</organism>
<evidence type="ECO:0000313" key="4">
    <source>
        <dbReference type="EMBL" id="MDA0176475.1"/>
    </source>
</evidence>
<dbReference type="SUPFAM" id="SSF54106">
    <property type="entry name" value="LysM domain"/>
    <property type="match status" value="2"/>
</dbReference>
<dbReference type="PANTHER" id="PTHR33734">
    <property type="entry name" value="LYSM DOMAIN-CONTAINING GPI-ANCHORED PROTEIN 2"/>
    <property type="match status" value="1"/>
</dbReference>
<reference evidence="4" key="1">
    <citation type="submission" date="2022-11" db="EMBL/GenBank/DDBJ databases">
        <title>Refractory cell wall polysaccharides provide important carbon source for microbial heterotrophs in the hadal ocean.</title>
        <authorList>
            <person name="Zhu X."/>
        </authorList>
    </citation>
    <scope>NUCLEOTIDE SEQUENCE</scope>
    <source>
        <strain evidence="4">MTRN7</strain>
    </source>
</reference>
<dbReference type="PROSITE" id="PS51782">
    <property type="entry name" value="LYSM"/>
    <property type="match status" value="2"/>
</dbReference>
<keyword evidence="5" id="KW-1185">Reference proteome</keyword>
<feature type="signal peptide" evidence="2">
    <location>
        <begin position="1"/>
        <end position="18"/>
    </location>
</feature>
<feature type="domain" description="LysM" evidence="3">
    <location>
        <begin position="214"/>
        <end position="257"/>
    </location>
</feature>
<dbReference type="CDD" id="cd00118">
    <property type="entry name" value="LysM"/>
    <property type="match status" value="2"/>
</dbReference>
<feature type="chain" id="PRO_5046901562" evidence="2">
    <location>
        <begin position="19"/>
        <end position="258"/>
    </location>
</feature>
<evidence type="ECO:0000259" key="3">
    <source>
        <dbReference type="PROSITE" id="PS51782"/>
    </source>
</evidence>
<accession>A0ABT4RXD3</accession>
<sequence length="258" mass="29217">MKRLILISFLLIFQFSFSQENEEFLPIVIEGQDAFLSTKTGEYVLLDHDNTNPKELKTTASGVVYNDIKIHEIKKGETLSKIAKQYNVDVNQLIEDNDLSSKKLDLNQKLKIIIKKLIPSSSPTISYSGDERIVARLQPGQSPSTLSPPPVNNKPNATTNKSAQNTLSKPILIPNTSENNETDEVKKAKLELLEAQKKLEEAKLKASKENQLPEYHTIKKNETFYSIAKQYNLTVQELKQLNKVDINNLKIGQKIKLR</sequence>
<dbReference type="PANTHER" id="PTHR33734:SF22">
    <property type="entry name" value="MEMBRANE-BOUND LYTIC MUREIN TRANSGLYCOSYLASE D"/>
    <property type="match status" value="1"/>
</dbReference>
<name>A0ABT4RXD3_9FLAO</name>
<dbReference type="Pfam" id="PF01476">
    <property type="entry name" value="LysM"/>
    <property type="match status" value="2"/>
</dbReference>
<comment type="caution">
    <text evidence="4">The sequence shown here is derived from an EMBL/GenBank/DDBJ whole genome shotgun (WGS) entry which is preliminary data.</text>
</comment>
<keyword evidence="2" id="KW-0732">Signal</keyword>
<dbReference type="Proteomes" id="UP001149142">
    <property type="component" value="Unassembled WGS sequence"/>
</dbReference>
<dbReference type="EMBL" id="JAPFGC010000002">
    <property type="protein sequence ID" value="MDA0176475.1"/>
    <property type="molecule type" value="Genomic_DNA"/>
</dbReference>
<dbReference type="InterPro" id="IPR018392">
    <property type="entry name" value="LysM"/>
</dbReference>
<evidence type="ECO:0000256" key="2">
    <source>
        <dbReference type="SAM" id="SignalP"/>
    </source>
</evidence>
<dbReference type="RefSeq" id="WP_270005062.1">
    <property type="nucleotide sequence ID" value="NZ_JAPFGC010000002.1"/>
</dbReference>
<gene>
    <name evidence="4" type="ORF">OOZ35_03100</name>
</gene>
<protein>
    <submittedName>
        <fullName evidence="4">LysM peptidoglycan-binding domain-containing protein</fullName>
    </submittedName>
</protein>
<evidence type="ECO:0000256" key="1">
    <source>
        <dbReference type="SAM" id="MobiDB-lite"/>
    </source>
</evidence>
<dbReference type="SMART" id="SM00257">
    <property type="entry name" value="LysM"/>
    <property type="match status" value="2"/>
</dbReference>
<feature type="region of interest" description="Disordered" evidence="1">
    <location>
        <begin position="139"/>
        <end position="183"/>
    </location>
</feature>
<feature type="domain" description="LysM" evidence="3">
    <location>
        <begin position="69"/>
        <end position="112"/>
    </location>
</feature>
<evidence type="ECO:0000313" key="5">
    <source>
        <dbReference type="Proteomes" id="UP001149142"/>
    </source>
</evidence>
<proteinExistence type="predicted"/>
<dbReference type="InterPro" id="IPR036779">
    <property type="entry name" value="LysM_dom_sf"/>
</dbReference>
<feature type="compositionally biased region" description="Polar residues" evidence="1">
    <location>
        <begin position="153"/>
        <end position="179"/>
    </location>
</feature>